<dbReference type="InterPro" id="IPR032632">
    <property type="entry name" value="Peptidase_M16_M"/>
</dbReference>
<keyword evidence="2" id="KW-0645">Protease</keyword>
<dbReference type="InterPro" id="IPR011249">
    <property type="entry name" value="Metalloenz_LuxS/M16"/>
</dbReference>
<comment type="similarity">
    <text evidence="1">Belongs to the peptidase M16 family.</text>
</comment>
<feature type="region of interest" description="Disordered" evidence="7">
    <location>
        <begin position="1423"/>
        <end position="1469"/>
    </location>
</feature>
<dbReference type="NCBIfam" id="TIGR02251">
    <property type="entry name" value="HIF-SF_euk"/>
    <property type="match status" value="1"/>
</dbReference>
<dbReference type="Pfam" id="PF05193">
    <property type="entry name" value="Peptidase_M16_C"/>
    <property type="match status" value="1"/>
</dbReference>
<dbReference type="InterPro" id="IPR036412">
    <property type="entry name" value="HAD-like_sf"/>
</dbReference>
<accession>A0ABR2Z1K4</accession>
<name>A0ABR2Z1K4_9CHLO</name>
<evidence type="ECO:0000256" key="4">
    <source>
        <dbReference type="ARBA" id="ARBA00022801"/>
    </source>
</evidence>
<feature type="domain" description="FCP1 homology" evidence="8">
    <location>
        <begin position="1049"/>
        <end position="1216"/>
    </location>
</feature>
<sequence length="1571" mass="171563">MGLGRSEADQEIIKPLSFTAQQFKRIVLDNKLEFLLVSDPELDKAGAAVDVRVGSLLDPKKMPGLAHFCEHMLFYASEKYPEEDAYSKFLSEHGGHTNAYTAAESTNYHFDCNHDSLEEALDRFAQFFISPLISEDGVEREVNAVDSEHNKNLNTDAWRQMQLWRHTGNPGHPFNRFSTGNLDTLLYTPKEKGLVPHKEVQDFHAQHYSSNLMRGSLVGPQPIAELEALVRAKLGAVPNTDLPVPQFPGDVLTPQQTGQLLRVVPQREGHRLDLQWAVPPEQHVYRATPCGYLGHLIGHEGFGSPFAVLKARGWATGLNAGEGGSSFSARSFFTVGITLTDEGMEHVEEIVGIIFAYVGLVSKQDGVTADRFKQYSDLAQLRFNFSDKQGPLAMAQYLSSKLQEVPAQDVLLALHNVPQEFSEEAVRAVLRELTPRNLRMMLSSKRFKGQTTSTEPWYGTEYSQEAIPSSWLDSWTAAAAPAGLHLPHDNPFISSDFTLIDVKDTEETRPEVSHEGQLLRMWYKPSTRFDTPKALIYLHFACPQAYANPEAGVLTRLFVKLLSDYLNEVAYDAELAGLSWGLNATTSGFLVSFFGYSHKLMELVRQVLHCIGSFTVQDDRFLVQKEAVTKEYANARYQQPYQTAMYETAVALEARRWHTNEYEAVIGDLQPSDLTAFVGQLFSRCFAEGYATGNFSAQQASDLTAVVENLLSEQLHARPLFPSQRPEKRVVRLPAGAPALLSVPAPNEENDNSAVVLTYQVGPDDLARNALAELAVQCCRRDAFHTLRTVEQLGYMVWLAGVPTLTVRAVAFVVQSSAFSAEHLEARCEAFVTAQLARLAELDADSFASQVEELAKAKLEKPKRLRELAAREWREIDDGTLVFDRPAAEVAALRQLSKSDVLHFFQEAILNEESRRKLAPIATTSECTIPVFMSSEQDCRGRSRRRKPLHPLNSLQGSLNQSEDAGILSDGESPAAKRVRREPDSSSDCIESLPLLPVPQTPEEAAAASREQAEEAAEYLNFLSSLPHISKVAKRSRRPLLPPPRPDVDGRLRKTLVLDLDHTLIRSTLFNPHMPAKSSREVFVTGDGARTAFERRPHLAHFLESVSTLFEIAVFTAGSQSYAGPLLDILDPHRTVFEHRLFRDSCLRVPSHSQPGLAFLMKDMSALGRDLAHTVIVDNTPTVFGYQLNNGIPIASWYEDAADCELLHLLPFLAKLATAPDVRPLVAQRFPLHRMVHSAMSKFPAAFPCAQPAPGLEARLPPLPPPQPAAPADTASLGLLADACLGLACDEDLGNSPFEALDDDDDSAVQQPVQAVVTPGPDQDLAPVERMAAEADAALSRMSAAVTGGSDLVLVGCSAAHLEPESSTASEAAAAAVLPDTCDAESMWAAEAIAEADMLSSLEGAGSPVEAVAQLSLPMFPEAVTPPDTPVRGSHPPAPFAPGCATDPSADDVPSESAADSSSSQQLEQLASLIRRSSSEGMPGQRQVISGFEADLASNPAQLQRPCQRDVDSSFADKGRLREAASAPPTLDLADYLLDKGPCFQSSGAGNLKSAGRLPGGQGLCALARLL</sequence>
<dbReference type="Gene3D" id="3.30.830.10">
    <property type="entry name" value="Metalloenzyme, LuxS/M16 peptidase-like"/>
    <property type="match status" value="4"/>
</dbReference>
<keyword evidence="6" id="KW-0482">Metalloprotease</keyword>
<dbReference type="EMBL" id="JALJOT010000002">
    <property type="protein sequence ID" value="KAK9917545.1"/>
    <property type="molecule type" value="Genomic_DNA"/>
</dbReference>
<evidence type="ECO:0000313" key="9">
    <source>
        <dbReference type="EMBL" id="KAK9917545.1"/>
    </source>
</evidence>
<dbReference type="PANTHER" id="PTHR43690:SF18">
    <property type="entry name" value="INSULIN-DEGRADING ENZYME-RELATED"/>
    <property type="match status" value="1"/>
</dbReference>
<proteinExistence type="inferred from homology"/>
<dbReference type="PROSITE" id="PS50969">
    <property type="entry name" value="FCP1"/>
    <property type="match status" value="1"/>
</dbReference>
<dbReference type="PANTHER" id="PTHR43690">
    <property type="entry name" value="NARDILYSIN"/>
    <property type="match status" value="1"/>
</dbReference>
<feature type="compositionally biased region" description="Low complexity" evidence="7">
    <location>
        <begin position="1455"/>
        <end position="1469"/>
    </location>
</feature>
<dbReference type="SUPFAM" id="SSF63411">
    <property type="entry name" value="LuxS/MPP-like metallohydrolase"/>
    <property type="match status" value="4"/>
</dbReference>
<evidence type="ECO:0000256" key="6">
    <source>
        <dbReference type="ARBA" id="ARBA00023049"/>
    </source>
</evidence>
<dbReference type="SMART" id="SM00577">
    <property type="entry name" value="CPDc"/>
    <property type="match status" value="1"/>
</dbReference>
<protein>
    <recommendedName>
        <fullName evidence="8">FCP1 homology domain-containing protein</fullName>
    </recommendedName>
</protein>
<dbReference type="InterPro" id="IPR007863">
    <property type="entry name" value="Peptidase_M16_C"/>
</dbReference>
<evidence type="ECO:0000259" key="8">
    <source>
        <dbReference type="PROSITE" id="PS50969"/>
    </source>
</evidence>
<evidence type="ECO:0000256" key="1">
    <source>
        <dbReference type="ARBA" id="ARBA00007261"/>
    </source>
</evidence>
<keyword evidence="3" id="KW-0479">Metal-binding</keyword>
<keyword evidence="10" id="KW-1185">Reference proteome</keyword>
<evidence type="ECO:0000256" key="7">
    <source>
        <dbReference type="SAM" id="MobiDB-lite"/>
    </source>
</evidence>
<dbReference type="InterPro" id="IPR001431">
    <property type="entry name" value="Pept_M16_Zn_BS"/>
</dbReference>
<comment type="caution">
    <text evidence="9">The sequence shown here is derived from an EMBL/GenBank/DDBJ whole genome shotgun (WGS) entry which is preliminary data.</text>
</comment>
<dbReference type="Pfam" id="PF00675">
    <property type="entry name" value="Peptidase_M16"/>
    <property type="match status" value="1"/>
</dbReference>
<gene>
    <name evidence="9" type="ORF">WJX75_005607</name>
</gene>
<dbReference type="CDD" id="cd07521">
    <property type="entry name" value="HAD_FCP1-like"/>
    <property type="match status" value="1"/>
</dbReference>
<dbReference type="InterPro" id="IPR011948">
    <property type="entry name" value="Dullard_phosphatase"/>
</dbReference>
<feature type="region of interest" description="Disordered" evidence="7">
    <location>
        <begin position="938"/>
        <end position="1011"/>
    </location>
</feature>
<dbReference type="SUPFAM" id="SSF56784">
    <property type="entry name" value="HAD-like"/>
    <property type="match status" value="1"/>
</dbReference>
<dbReference type="Pfam" id="PF22456">
    <property type="entry name" value="PqqF-like_C_4"/>
    <property type="match status" value="1"/>
</dbReference>
<evidence type="ECO:0000256" key="5">
    <source>
        <dbReference type="ARBA" id="ARBA00022833"/>
    </source>
</evidence>
<dbReference type="InterPro" id="IPR054734">
    <property type="entry name" value="PqqF-like_C_4"/>
</dbReference>
<dbReference type="InterPro" id="IPR011765">
    <property type="entry name" value="Pept_M16_N"/>
</dbReference>
<dbReference type="Gene3D" id="3.40.50.1000">
    <property type="entry name" value="HAD superfamily/HAD-like"/>
    <property type="match status" value="1"/>
</dbReference>
<organism evidence="9 10">
    <name type="scientific">Coccomyxa subellipsoidea</name>
    <dbReference type="NCBI Taxonomy" id="248742"/>
    <lineage>
        <taxon>Eukaryota</taxon>
        <taxon>Viridiplantae</taxon>
        <taxon>Chlorophyta</taxon>
        <taxon>core chlorophytes</taxon>
        <taxon>Trebouxiophyceae</taxon>
        <taxon>Trebouxiophyceae incertae sedis</taxon>
        <taxon>Coccomyxaceae</taxon>
        <taxon>Coccomyxa</taxon>
    </lineage>
</organism>
<evidence type="ECO:0000313" key="10">
    <source>
        <dbReference type="Proteomes" id="UP001491310"/>
    </source>
</evidence>
<dbReference type="Pfam" id="PF16187">
    <property type="entry name" value="Peptidase_M16_M"/>
    <property type="match status" value="1"/>
</dbReference>
<dbReference type="PROSITE" id="PS00143">
    <property type="entry name" value="INSULINASE"/>
    <property type="match status" value="1"/>
</dbReference>
<keyword evidence="5" id="KW-0862">Zinc</keyword>
<feature type="compositionally biased region" description="Polar residues" evidence="7">
    <location>
        <begin position="953"/>
        <end position="963"/>
    </location>
</feature>
<evidence type="ECO:0000256" key="2">
    <source>
        <dbReference type="ARBA" id="ARBA00022670"/>
    </source>
</evidence>
<dbReference type="Pfam" id="PF03031">
    <property type="entry name" value="NIF"/>
    <property type="match status" value="1"/>
</dbReference>
<dbReference type="InterPro" id="IPR023214">
    <property type="entry name" value="HAD_sf"/>
</dbReference>
<dbReference type="InterPro" id="IPR050626">
    <property type="entry name" value="Peptidase_M16"/>
</dbReference>
<keyword evidence="4" id="KW-0378">Hydrolase</keyword>
<reference evidence="9 10" key="1">
    <citation type="journal article" date="2024" name="Nat. Commun.">
        <title>Phylogenomics reveals the evolutionary origins of lichenization in chlorophyte algae.</title>
        <authorList>
            <person name="Puginier C."/>
            <person name="Libourel C."/>
            <person name="Otte J."/>
            <person name="Skaloud P."/>
            <person name="Haon M."/>
            <person name="Grisel S."/>
            <person name="Petersen M."/>
            <person name="Berrin J.G."/>
            <person name="Delaux P.M."/>
            <person name="Dal Grande F."/>
            <person name="Keller J."/>
        </authorList>
    </citation>
    <scope>NUCLEOTIDE SEQUENCE [LARGE SCALE GENOMIC DNA]</scope>
    <source>
        <strain evidence="9 10">SAG 216-7</strain>
    </source>
</reference>
<dbReference type="InterPro" id="IPR004274">
    <property type="entry name" value="FCP1_dom"/>
</dbReference>
<evidence type="ECO:0000256" key="3">
    <source>
        <dbReference type="ARBA" id="ARBA00022723"/>
    </source>
</evidence>
<dbReference type="Proteomes" id="UP001491310">
    <property type="component" value="Unassembled WGS sequence"/>
</dbReference>